<evidence type="ECO:0000259" key="9">
    <source>
        <dbReference type="PROSITE" id="PS51379"/>
    </source>
</evidence>
<evidence type="ECO:0000313" key="10">
    <source>
        <dbReference type="EMBL" id="PRR85278.1"/>
    </source>
</evidence>
<dbReference type="EMBL" id="PVXP01000020">
    <property type="protein sequence ID" value="PRR85278.1"/>
    <property type="molecule type" value="Genomic_DNA"/>
</dbReference>
<evidence type="ECO:0000256" key="7">
    <source>
        <dbReference type="ARBA" id="ARBA00023004"/>
    </source>
</evidence>
<accession>A0A2T0BN13</accession>
<keyword evidence="8" id="KW-0411">Iron-sulfur</keyword>
<keyword evidence="7" id="KW-0408">Iron</keyword>
<dbReference type="Proteomes" id="UP000237798">
    <property type="component" value="Unassembled WGS sequence"/>
</dbReference>
<dbReference type="Gene3D" id="3.30.70.20">
    <property type="match status" value="2"/>
</dbReference>
<dbReference type="InterPro" id="IPR050954">
    <property type="entry name" value="ET_IronSulfur_Cluster-Binding"/>
</dbReference>
<dbReference type="GO" id="GO:0051539">
    <property type="term" value="F:4 iron, 4 sulfur cluster binding"/>
    <property type="evidence" value="ECO:0007669"/>
    <property type="project" value="UniProtKB-KW"/>
</dbReference>
<keyword evidence="5" id="KW-0677">Repeat</keyword>
<evidence type="ECO:0000256" key="8">
    <source>
        <dbReference type="ARBA" id="ARBA00023014"/>
    </source>
</evidence>
<feature type="domain" description="4Fe-4S ferredoxin-type" evidence="9">
    <location>
        <begin position="5"/>
        <end position="35"/>
    </location>
</feature>
<evidence type="ECO:0000256" key="5">
    <source>
        <dbReference type="ARBA" id="ARBA00022737"/>
    </source>
</evidence>
<dbReference type="SUPFAM" id="SSF54862">
    <property type="entry name" value="4Fe-4S ferredoxins"/>
    <property type="match status" value="1"/>
</dbReference>
<dbReference type="RefSeq" id="WP_106009346.1">
    <property type="nucleotide sequence ID" value="NZ_PVXP01000020.1"/>
</dbReference>
<reference evidence="10 11" key="1">
    <citation type="submission" date="2018-03" db="EMBL/GenBank/DDBJ databases">
        <title>Genome sequence of Clostridium luticellarii DSM 29923.</title>
        <authorList>
            <person name="Poehlein A."/>
            <person name="Daniel R."/>
        </authorList>
    </citation>
    <scope>NUCLEOTIDE SEQUENCE [LARGE SCALE GENOMIC DNA]</scope>
    <source>
        <strain evidence="10 11">DSM 29923</strain>
    </source>
</reference>
<dbReference type="PROSITE" id="PS51379">
    <property type="entry name" value="4FE4S_FER_2"/>
    <property type="match status" value="3"/>
</dbReference>
<keyword evidence="6" id="KW-0249">Electron transport</keyword>
<dbReference type="GO" id="GO:0046872">
    <property type="term" value="F:metal ion binding"/>
    <property type="evidence" value="ECO:0007669"/>
    <property type="project" value="UniProtKB-KW"/>
</dbReference>
<keyword evidence="3" id="KW-0004">4Fe-4S</keyword>
<dbReference type="OrthoDB" id="9810688at2"/>
<keyword evidence="2" id="KW-0813">Transport</keyword>
<gene>
    <name evidence="10" type="primary">dmsB</name>
    <name evidence="10" type="ORF">CLLU_17470</name>
</gene>
<protein>
    <submittedName>
        <fullName evidence="10">Anaerobic dimethyl sulfoxide reductase chain B</fullName>
    </submittedName>
</protein>
<comment type="caution">
    <text evidence="10">The sequence shown here is derived from an EMBL/GenBank/DDBJ whole genome shotgun (WGS) entry which is preliminary data.</text>
</comment>
<dbReference type="PANTHER" id="PTHR43177">
    <property type="entry name" value="PROTEIN NRFC"/>
    <property type="match status" value="1"/>
</dbReference>
<evidence type="ECO:0000256" key="1">
    <source>
        <dbReference type="ARBA" id="ARBA00001966"/>
    </source>
</evidence>
<comment type="cofactor">
    <cofactor evidence="1">
        <name>[4Fe-4S] cluster</name>
        <dbReference type="ChEBI" id="CHEBI:49883"/>
    </cofactor>
</comment>
<feature type="domain" description="4Fe-4S ferredoxin-type" evidence="9">
    <location>
        <begin position="59"/>
        <end position="89"/>
    </location>
</feature>
<sequence>MRRQLAFYFEQKSCTGCGTCSIACKDKNNLETGQNFRKVYEVSGGSYKRRGRAIFPDVYAFWISISCNHCLDPVCAKSCPTGAVVKRKKDGIVYICEEKCIGCCRCIKSCPYKAPQYDEHIKKVRKCDFCMDLLAEGREPACVAACPMRALAYGPLDLLVQKYGSIDEVPGMPEGNITKPALVITPHRDAVEK</sequence>
<dbReference type="AlphaFoldDB" id="A0A2T0BN13"/>
<evidence type="ECO:0000256" key="4">
    <source>
        <dbReference type="ARBA" id="ARBA00022723"/>
    </source>
</evidence>
<name>A0A2T0BN13_9CLOT</name>
<dbReference type="CDD" id="cd16371">
    <property type="entry name" value="DMSOR_beta_like"/>
    <property type="match status" value="1"/>
</dbReference>
<organism evidence="10 11">
    <name type="scientific">Clostridium luticellarii</name>
    <dbReference type="NCBI Taxonomy" id="1691940"/>
    <lineage>
        <taxon>Bacteria</taxon>
        <taxon>Bacillati</taxon>
        <taxon>Bacillota</taxon>
        <taxon>Clostridia</taxon>
        <taxon>Eubacteriales</taxon>
        <taxon>Clostridiaceae</taxon>
        <taxon>Clostridium</taxon>
    </lineage>
</organism>
<keyword evidence="4" id="KW-0479">Metal-binding</keyword>
<keyword evidence="11" id="KW-1185">Reference proteome</keyword>
<proteinExistence type="predicted"/>
<evidence type="ECO:0000256" key="2">
    <source>
        <dbReference type="ARBA" id="ARBA00022448"/>
    </source>
</evidence>
<dbReference type="NCBIfam" id="TIGR02951">
    <property type="entry name" value="DMSO_dmsB"/>
    <property type="match status" value="1"/>
</dbReference>
<dbReference type="InterPro" id="IPR014297">
    <property type="entry name" value="DMSO_DmsB"/>
</dbReference>
<evidence type="ECO:0000256" key="3">
    <source>
        <dbReference type="ARBA" id="ARBA00022485"/>
    </source>
</evidence>
<feature type="domain" description="4Fe-4S ferredoxin-type" evidence="9">
    <location>
        <begin position="91"/>
        <end position="120"/>
    </location>
</feature>
<dbReference type="InterPro" id="IPR017896">
    <property type="entry name" value="4Fe4S_Fe-S-bd"/>
</dbReference>
<dbReference type="Pfam" id="PF13247">
    <property type="entry name" value="Fer4_11"/>
    <property type="match status" value="1"/>
</dbReference>
<evidence type="ECO:0000256" key="6">
    <source>
        <dbReference type="ARBA" id="ARBA00022982"/>
    </source>
</evidence>
<dbReference type="PANTHER" id="PTHR43177:SF5">
    <property type="entry name" value="ANAEROBIC DIMETHYL SULFOXIDE REDUCTASE CHAIN B-RELATED"/>
    <property type="match status" value="1"/>
</dbReference>
<evidence type="ECO:0000313" key="11">
    <source>
        <dbReference type="Proteomes" id="UP000237798"/>
    </source>
</evidence>